<dbReference type="EMBL" id="AJWK01019490">
    <property type="status" value="NOT_ANNOTATED_CDS"/>
    <property type="molecule type" value="Genomic_DNA"/>
</dbReference>
<dbReference type="VEuPathDB" id="VectorBase:LLOJ006067"/>
<evidence type="ECO:0000313" key="14">
    <source>
        <dbReference type="EnsemblMetazoa" id="LLOJ006067-PA"/>
    </source>
</evidence>
<dbReference type="InterPro" id="IPR044107">
    <property type="entry name" value="PIKKc_ATM"/>
</dbReference>
<dbReference type="CDD" id="cd05171">
    <property type="entry name" value="PIKKc_ATM"/>
    <property type="match status" value="1"/>
</dbReference>
<evidence type="ECO:0000256" key="8">
    <source>
        <dbReference type="ARBA" id="ARBA00022840"/>
    </source>
</evidence>
<dbReference type="VEuPathDB" id="VectorBase:LLONM1_000795"/>
<accession>A0A1B0GJ74</accession>
<comment type="catalytic activity">
    <reaction evidence="10">
        <text>L-threonyl-[protein] + ATP = O-phospho-L-threonyl-[protein] + ADP + H(+)</text>
        <dbReference type="Rhea" id="RHEA:46608"/>
        <dbReference type="Rhea" id="RHEA-COMP:11060"/>
        <dbReference type="Rhea" id="RHEA-COMP:11605"/>
        <dbReference type="ChEBI" id="CHEBI:15378"/>
        <dbReference type="ChEBI" id="CHEBI:30013"/>
        <dbReference type="ChEBI" id="CHEBI:30616"/>
        <dbReference type="ChEBI" id="CHEBI:61977"/>
        <dbReference type="ChEBI" id="CHEBI:456216"/>
        <dbReference type="EC" id="2.7.11.1"/>
    </reaction>
</comment>
<keyword evidence="6" id="KW-0227">DNA damage</keyword>
<dbReference type="SMART" id="SM00146">
    <property type="entry name" value="PI3Kc"/>
    <property type="match status" value="1"/>
</dbReference>
<dbReference type="GO" id="GO:0004674">
    <property type="term" value="F:protein serine/threonine kinase activity"/>
    <property type="evidence" value="ECO:0007669"/>
    <property type="project" value="UniProtKB-KW"/>
</dbReference>
<reference evidence="14" key="1">
    <citation type="submission" date="2020-05" db="UniProtKB">
        <authorList>
            <consortium name="EnsemblMetazoa"/>
        </authorList>
    </citation>
    <scope>IDENTIFICATION</scope>
    <source>
        <strain evidence="14">Jacobina</strain>
    </source>
</reference>
<dbReference type="InterPro" id="IPR011009">
    <property type="entry name" value="Kinase-like_dom_sf"/>
</dbReference>
<evidence type="ECO:0000256" key="6">
    <source>
        <dbReference type="ARBA" id="ARBA00022763"/>
    </source>
</evidence>
<dbReference type="Gene3D" id="3.30.1010.10">
    <property type="entry name" value="Phosphatidylinositol 3-kinase Catalytic Subunit, Chain A, domain 4"/>
    <property type="match status" value="1"/>
</dbReference>
<keyword evidence="15" id="KW-1185">Reference proteome</keyword>
<dbReference type="PROSITE" id="PS51189">
    <property type="entry name" value="FAT"/>
    <property type="match status" value="1"/>
</dbReference>
<dbReference type="PANTHER" id="PTHR37079">
    <property type="entry name" value="SERINE/THREONINE-PROTEIN KINASE ATM"/>
    <property type="match status" value="1"/>
</dbReference>
<keyword evidence="3" id="KW-0723">Serine/threonine-protein kinase</keyword>
<evidence type="ECO:0000256" key="10">
    <source>
        <dbReference type="ARBA" id="ARBA00047899"/>
    </source>
</evidence>
<proteinExistence type="predicted"/>
<evidence type="ECO:0000256" key="7">
    <source>
        <dbReference type="ARBA" id="ARBA00022777"/>
    </source>
</evidence>
<evidence type="ECO:0000259" key="13">
    <source>
        <dbReference type="PROSITE" id="PS51190"/>
    </source>
</evidence>
<dbReference type="GO" id="GO:0005634">
    <property type="term" value="C:nucleus"/>
    <property type="evidence" value="ECO:0007669"/>
    <property type="project" value="UniProtKB-SubCell"/>
</dbReference>
<dbReference type="Gene3D" id="1.10.1070.11">
    <property type="entry name" value="Phosphatidylinositol 3-/4-kinase, catalytic domain"/>
    <property type="match status" value="1"/>
</dbReference>
<dbReference type="InterPro" id="IPR018936">
    <property type="entry name" value="PI3/4_kinase_CS"/>
</dbReference>
<dbReference type="InterPro" id="IPR057564">
    <property type="entry name" value="HEAT_ATR"/>
</dbReference>
<keyword evidence="5" id="KW-0547">Nucleotide-binding</keyword>
<dbReference type="PROSITE" id="PS00916">
    <property type="entry name" value="PI3_4_KINASE_2"/>
    <property type="match status" value="1"/>
</dbReference>
<keyword evidence="7" id="KW-0418">Kinase</keyword>
<evidence type="ECO:0000256" key="9">
    <source>
        <dbReference type="ARBA" id="ARBA00023242"/>
    </source>
</evidence>
<dbReference type="GO" id="GO:0005524">
    <property type="term" value="F:ATP binding"/>
    <property type="evidence" value="ECO:0007669"/>
    <property type="project" value="UniProtKB-KW"/>
</dbReference>
<evidence type="ECO:0000313" key="15">
    <source>
        <dbReference type="Proteomes" id="UP000092461"/>
    </source>
</evidence>
<evidence type="ECO:0000259" key="12">
    <source>
        <dbReference type="PROSITE" id="PS51189"/>
    </source>
</evidence>
<dbReference type="EnsemblMetazoa" id="LLOJ006067-RA">
    <property type="protein sequence ID" value="LLOJ006067-PA"/>
    <property type="gene ID" value="LLOJ006067"/>
</dbReference>
<keyword evidence="9" id="KW-0539">Nucleus</keyword>
<name>A0A1B0GJ74_LUTLO</name>
<feature type="domain" description="PI3K/PI4K catalytic" evidence="11">
    <location>
        <begin position="330"/>
        <end position="641"/>
    </location>
</feature>
<dbReference type="PANTHER" id="PTHR37079:SF4">
    <property type="entry name" value="SERINE_THREONINE-PROTEIN KINASE ATM"/>
    <property type="match status" value="1"/>
</dbReference>
<evidence type="ECO:0000256" key="5">
    <source>
        <dbReference type="ARBA" id="ARBA00022741"/>
    </source>
</evidence>
<protein>
    <recommendedName>
        <fullName evidence="2">non-specific serine/threonine protein kinase</fullName>
        <ecNumber evidence="2">2.7.11.1</ecNumber>
    </recommendedName>
</protein>
<dbReference type="Pfam" id="PF02260">
    <property type="entry name" value="FATC"/>
    <property type="match status" value="1"/>
</dbReference>
<dbReference type="PROSITE" id="PS51190">
    <property type="entry name" value="FATC"/>
    <property type="match status" value="1"/>
</dbReference>
<evidence type="ECO:0000256" key="3">
    <source>
        <dbReference type="ARBA" id="ARBA00022527"/>
    </source>
</evidence>
<evidence type="ECO:0000256" key="4">
    <source>
        <dbReference type="ARBA" id="ARBA00022679"/>
    </source>
</evidence>
<dbReference type="EC" id="2.7.11.1" evidence="2"/>
<feature type="domain" description="FATC" evidence="13">
    <location>
        <begin position="643"/>
        <end position="675"/>
    </location>
</feature>
<comment type="subcellular location">
    <subcellularLocation>
        <location evidence="1">Nucleus</location>
    </subcellularLocation>
</comment>
<dbReference type="Pfam" id="PF23593">
    <property type="entry name" value="HEAT_ATR"/>
    <property type="match status" value="1"/>
</dbReference>
<feature type="domain" description="FAT" evidence="12">
    <location>
        <begin position="1"/>
        <end position="226"/>
    </location>
</feature>
<dbReference type="AlphaFoldDB" id="A0A1B0GJ74"/>
<dbReference type="SMART" id="SM01343">
    <property type="entry name" value="FATC"/>
    <property type="match status" value="1"/>
</dbReference>
<organism evidence="14 15">
    <name type="scientific">Lutzomyia longipalpis</name>
    <name type="common">Sand fly</name>
    <dbReference type="NCBI Taxonomy" id="7200"/>
    <lineage>
        <taxon>Eukaryota</taxon>
        <taxon>Metazoa</taxon>
        <taxon>Ecdysozoa</taxon>
        <taxon>Arthropoda</taxon>
        <taxon>Hexapoda</taxon>
        <taxon>Insecta</taxon>
        <taxon>Pterygota</taxon>
        <taxon>Neoptera</taxon>
        <taxon>Endopterygota</taxon>
        <taxon>Diptera</taxon>
        <taxon>Nematocera</taxon>
        <taxon>Psychodoidea</taxon>
        <taxon>Psychodidae</taxon>
        <taxon>Lutzomyia</taxon>
        <taxon>Lutzomyia</taxon>
    </lineage>
</organism>
<evidence type="ECO:0000259" key="11">
    <source>
        <dbReference type="PROSITE" id="PS50290"/>
    </source>
</evidence>
<dbReference type="InterPro" id="IPR003152">
    <property type="entry name" value="FATC_dom"/>
</dbReference>
<evidence type="ECO:0000256" key="1">
    <source>
        <dbReference type="ARBA" id="ARBA00004123"/>
    </source>
</evidence>
<dbReference type="InterPro" id="IPR038980">
    <property type="entry name" value="ATM_plant"/>
</dbReference>
<dbReference type="InterPro" id="IPR000403">
    <property type="entry name" value="PI3/4_kinase_cat_dom"/>
</dbReference>
<dbReference type="InterPro" id="IPR014009">
    <property type="entry name" value="PIK_FAT"/>
</dbReference>
<dbReference type="SUPFAM" id="SSF56112">
    <property type="entry name" value="Protein kinase-like (PK-like)"/>
    <property type="match status" value="1"/>
</dbReference>
<dbReference type="Pfam" id="PF00454">
    <property type="entry name" value="PI3_PI4_kinase"/>
    <property type="match status" value="1"/>
</dbReference>
<keyword evidence="4" id="KW-0808">Transferase</keyword>
<dbReference type="PROSITE" id="PS50290">
    <property type="entry name" value="PI3_4_KINASE_3"/>
    <property type="match status" value="1"/>
</dbReference>
<keyword evidence="8" id="KW-0067">ATP-binding</keyword>
<sequence length="675" mass="77885">MAEDPNVIYQDYFMKAKDELEIYEEQLSTTDLQAIAEERIKIYTAIAKFADKIYTERDKYVNSNEYKEKCHWMKVTQQEVEKLAAQKPPSEELMKEFAMKRIVLMKNGKLDELQIKNIHTDRNNYLAIALEFYSYLAAHGDNSDVFISRLVSLWCSNPSNNDVMRILKKGLDDVPSYKFLKVLPQLASRLGYTDLAFTRLLARLLLRCCKEHPYHSLNHLMALQNATYDALDAHEEESGKLLQTNAKQIIEELKRDKKIRSIIRDLYDVSTALIDLANKECEKNAFGNIKLSPNEKIFTIGIRNLFHLPIVDLPIRKDCQYTNITHVTNWPGEYSLMGGINAPKLLKCRCSDGQSRSIILKGNDDLHQDALMQQVFLYINDIFRAEPHLQMLQIRTYRIIPLTKRSGYMEFCANSIPLSSYLTKAHSRYRPHEISFSEGRKIVMDYSPCEPKEKLEKFLELCEKIRPVFHNYFIEEFSNPREWYDKRLTYINTVASTSMVGYILGIGDRHLSNILLDQKTAQIIHIDFGISFERGLIQRTPELVPFRLTRDMVSAMGFLGTDGVFRRSCEMTMEVLRENQATINTILEVLLYDPLCNWSTSQQPAIDASANGSIHVSEQKNASAARALFRVNEKLSGRESNTTVHSVSTQVERLIQQAINPANLSRMFHGWSAFY</sequence>
<evidence type="ECO:0000256" key="2">
    <source>
        <dbReference type="ARBA" id="ARBA00012513"/>
    </source>
</evidence>
<dbReference type="Proteomes" id="UP000092461">
    <property type="component" value="Unassembled WGS sequence"/>
</dbReference>
<dbReference type="GO" id="GO:0006281">
    <property type="term" value="P:DNA repair"/>
    <property type="evidence" value="ECO:0007669"/>
    <property type="project" value="InterPro"/>
</dbReference>
<dbReference type="InterPro" id="IPR036940">
    <property type="entry name" value="PI3/4_kinase_cat_sf"/>
</dbReference>